<proteinExistence type="inferred from homology"/>
<evidence type="ECO:0000256" key="1">
    <source>
        <dbReference type="ARBA" id="ARBA00009437"/>
    </source>
</evidence>
<comment type="caution">
    <text evidence="6">The sequence shown here is derived from an EMBL/GenBank/DDBJ whole genome shotgun (WGS) entry which is preliminary data.</text>
</comment>
<dbReference type="AlphaFoldDB" id="A0A4R5LYF7"/>
<evidence type="ECO:0000313" key="6">
    <source>
        <dbReference type="EMBL" id="TDG17324.1"/>
    </source>
</evidence>
<dbReference type="EMBL" id="SMRP01000046">
    <property type="protein sequence ID" value="TDG17324.1"/>
    <property type="molecule type" value="Genomic_DNA"/>
</dbReference>
<protein>
    <submittedName>
        <fullName evidence="6">LysR family transcriptional regulator</fullName>
    </submittedName>
</protein>
<evidence type="ECO:0000256" key="2">
    <source>
        <dbReference type="ARBA" id="ARBA00023015"/>
    </source>
</evidence>
<keyword evidence="2" id="KW-0805">Transcription regulation</keyword>
<evidence type="ECO:0000259" key="5">
    <source>
        <dbReference type="PROSITE" id="PS50931"/>
    </source>
</evidence>
<keyword evidence="3" id="KW-0238">DNA-binding</keyword>
<comment type="similarity">
    <text evidence="1">Belongs to the LysR transcriptional regulatory family.</text>
</comment>
<dbReference type="PROSITE" id="PS50931">
    <property type="entry name" value="HTH_LYSR"/>
    <property type="match status" value="1"/>
</dbReference>
<evidence type="ECO:0000256" key="4">
    <source>
        <dbReference type="ARBA" id="ARBA00023163"/>
    </source>
</evidence>
<dbReference type="Gene3D" id="1.10.10.10">
    <property type="entry name" value="Winged helix-like DNA-binding domain superfamily/Winged helix DNA-binding domain"/>
    <property type="match status" value="1"/>
</dbReference>
<gene>
    <name evidence="6" type="ORF">EYW47_38200</name>
</gene>
<dbReference type="InterPro" id="IPR058163">
    <property type="entry name" value="LysR-type_TF_proteobact-type"/>
</dbReference>
<name>A0A4R5LYF7_9BURK</name>
<dbReference type="CDD" id="cd08422">
    <property type="entry name" value="PBP2_CrgA_like"/>
    <property type="match status" value="1"/>
</dbReference>
<dbReference type="SUPFAM" id="SSF46785">
    <property type="entry name" value="Winged helix' DNA-binding domain"/>
    <property type="match status" value="1"/>
</dbReference>
<dbReference type="InterPro" id="IPR005119">
    <property type="entry name" value="LysR_subst-bd"/>
</dbReference>
<evidence type="ECO:0000313" key="7">
    <source>
        <dbReference type="Proteomes" id="UP000295722"/>
    </source>
</evidence>
<dbReference type="RefSeq" id="WP_133199988.1">
    <property type="nucleotide sequence ID" value="NZ_JBHUCW010000030.1"/>
</dbReference>
<sequence>MDKMIALTMFVATADFGGFSRAAEQLGKTPSAVTKGVMQLEADLGARLFERTTRRMTLTEAGQLYLEGARQALTQLQLAAEAVDDLQHALRGSLRIVALPPFGPAFLNGACCSFLREHPEMRLEVDLNDSMNDEAYDLSLRDGPIDLPGLIAQPLLENCLTLCASPAYIARKGACVTMENYQSHDWLILHHPLLNRNFWWVEHGGERIRLKQPVPRLTSDNFDFLLACLLDGQGLQFLPKWSAVPHIARGELVELDSDYWREQTALGPSVHVLYQPHRRNTRKVRVFIDHLRRHLDGLGIGARAPACA</sequence>
<dbReference type="Proteomes" id="UP000295722">
    <property type="component" value="Unassembled WGS sequence"/>
</dbReference>
<dbReference type="InterPro" id="IPR036388">
    <property type="entry name" value="WH-like_DNA-bd_sf"/>
</dbReference>
<keyword evidence="7" id="KW-1185">Reference proteome</keyword>
<reference evidence="6 7" key="1">
    <citation type="submission" date="2019-03" db="EMBL/GenBank/DDBJ databases">
        <title>Paraburkholderia sp. 4M-K11, isolated from subtropical forest soil.</title>
        <authorList>
            <person name="Gao Z.-H."/>
            <person name="Qiu L.-H."/>
        </authorList>
    </citation>
    <scope>NUCLEOTIDE SEQUENCE [LARGE SCALE GENOMIC DNA]</scope>
    <source>
        <strain evidence="6 7">4M-K11</strain>
    </source>
</reference>
<dbReference type="GO" id="GO:0003700">
    <property type="term" value="F:DNA-binding transcription factor activity"/>
    <property type="evidence" value="ECO:0007669"/>
    <property type="project" value="InterPro"/>
</dbReference>
<evidence type="ECO:0000256" key="3">
    <source>
        <dbReference type="ARBA" id="ARBA00023125"/>
    </source>
</evidence>
<accession>A0A4R5LYF7</accession>
<dbReference type="PANTHER" id="PTHR30537:SF5">
    <property type="entry name" value="HTH-TYPE TRANSCRIPTIONAL ACTIVATOR TTDR-RELATED"/>
    <property type="match status" value="1"/>
</dbReference>
<dbReference type="Pfam" id="PF00126">
    <property type="entry name" value="HTH_1"/>
    <property type="match status" value="1"/>
</dbReference>
<dbReference type="GO" id="GO:0043565">
    <property type="term" value="F:sequence-specific DNA binding"/>
    <property type="evidence" value="ECO:0007669"/>
    <property type="project" value="TreeGrafter"/>
</dbReference>
<dbReference type="InterPro" id="IPR036390">
    <property type="entry name" value="WH_DNA-bd_sf"/>
</dbReference>
<keyword evidence="4" id="KW-0804">Transcription</keyword>
<dbReference type="OrthoDB" id="9786526at2"/>
<organism evidence="6 7">
    <name type="scientific">Paraburkholderia silviterrae</name>
    <dbReference type="NCBI Taxonomy" id="2528715"/>
    <lineage>
        <taxon>Bacteria</taxon>
        <taxon>Pseudomonadati</taxon>
        <taxon>Pseudomonadota</taxon>
        <taxon>Betaproteobacteria</taxon>
        <taxon>Burkholderiales</taxon>
        <taxon>Burkholderiaceae</taxon>
        <taxon>Paraburkholderia</taxon>
    </lineage>
</organism>
<dbReference type="Gene3D" id="3.40.190.290">
    <property type="match status" value="1"/>
</dbReference>
<feature type="domain" description="HTH lysR-type" evidence="5">
    <location>
        <begin position="1"/>
        <end position="59"/>
    </location>
</feature>
<dbReference type="GO" id="GO:0006351">
    <property type="term" value="P:DNA-templated transcription"/>
    <property type="evidence" value="ECO:0007669"/>
    <property type="project" value="TreeGrafter"/>
</dbReference>
<dbReference type="FunFam" id="1.10.10.10:FF:000001">
    <property type="entry name" value="LysR family transcriptional regulator"/>
    <property type="match status" value="1"/>
</dbReference>
<dbReference type="SUPFAM" id="SSF53850">
    <property type="entry name" value="Periplasmic binding protein-like II"/>
    <property type="match status" value="1"/>
</dbReference>
<dbReference type="InterPro" id="IPR000847">
    <property type="entry name" value="LysR_HTH_N"/>
</dbReference>
<dbReference type="PANTHER" id="PTHR30537">
    <property type="entry name" value="HTH-TYPE TRANSCRIPTIONAL REGULATOR"/>
    <property type="match status" value="1"/>
</dbReference>
<dbReference type="Pfam" id="PF03466">
    <property type="entry name" value="LysR_substrate"/>
    <property type="match status" value="1"/>
</dbReference>